<comment type="similarity">
    <text evidence="2">Belongs to the GET4 family.</text>
</comment>
<evidence type="ECO:0000256" key="4">
    <source>
        <dbReference type="ARBA" id="ARBA00022490"/>
    </source>
</evidence>
<reference key="2">
    <citation type="submission" date="2011-10" db="EMBL/GenBank/DDBJ databases">
        <title>The genome and transcriptome sequence of Clonorchis sinensis provide insights into the carcinogenic liver fluke.</title>
        <authorList>
            <person name="Wang X."/>
            <person name="Huang Y."/>
            <person name="Chen W."/>
            <person name="Liu H."/>
            <person name="Guo L."/>
            <person name="Chen Y."/>
            <person name="Luo F."/>
            <person name="Zhou W."/>
            <person name="Sun J."/>
            <person name="Mao Q."/>
            <person name="Liang P."/>
            <person name="Zhou C."/>
            <person name="Tian Y."/>
            <person name="Men J."/>
            <person name="Lv X."/>
            <person name="Huang L."/>
            <person name="Zhou J."/>
            <person name="Hu Y."/>
            <person name="Li R."/>
            <person name="Zhang F."/>
            <person name="Lei H."/>
            <person name="Li X."/>
            <person name="Hu X."/>
            <person name="Liang C."/>
            <person name="Xu J."/>
            <person name="Wu Z."/>
            <person name="Yu X."/>
        </authorList>
    </citation>
    <scope>NUCLEOTIDE SEQUENCE</scope>
    <source>
        <strain>Henan</strain>
    </source>
</reference>
<keyword evidence="6" id="KW-0472">Membrane</keyword>
<name>G7YWI6_CLOSI</name>
<dbReference type="PANTHER" id="PTHR12875">
    <property type="entry name" value="GOLGI TO ER TRAFFIC PROTEIN 4 HOMOLOG"/>
    <property type="match status" value="1"/>
</dbReference>
<accession>G7YWI6</accession>
<keyword evidence="6" id="KW-1133">Transmembrane helix</keyword>
<dbReference type="InterPro" id="IPR007317">
    <property type="entry name" value="GET4"/>
</dbReference>
<dbReference type="EMBL" id="DF144657">
    <property type="protein sequence ID" value="GAA57316.1"/>
    <property type="molecule type" value="Genomic_DNA"/>
</dbReference>
<dbReference type="FunFam" id="1.25.40.10:FF:000060">
    <property type="entry name" value="Golgi to ER traffic protein 4 homolog"/>
    <property type="match status" value="1"/>
</dbReference>
<evidence type="ECO:0000313" key="8">
    <source>
        <dbReference type="Proteomes" id="UP000008909"/>
    </source>
</evidence>
<dbReference type="PANTHER" id="PTHR12875:SF0">
    <property type="entry name" value="GOLGI TO ER TRAFFIC PROTEIN 4 HOMOLOG"/>
    <property type="match status" value="1"/>
</dbReference>
<feature type="region of interest" description="Disordered" evidence="5">
    <location>
        <begin position="523"/>
        <end position="560"/>
    </location>
</feature>
<keyword evidence="4" id="KW-0963">Cytoplasm</keyword>
<reference evidence="7" key="1">
    <citation type="journal article" date="2011" name="Genome Biol.">
        <title>The draft genome of the carcinogenic human liver fluke Clonorchis sinensis.</title>
        <authorList>
            <person name="Wang X."/>
            <person name="Chen W."/>
            <person name="Huang Y."/>
            <person name="Sun J."/>
            <person name="Men J."/>
            <person name="Liu H."/>
            <person name="Luo F."/>
            <person name="Guo L."/>
            <person name="Lv X."/>
            <person name="Deng C."/>
            <person name="Zhou C."/>
            <person name="Fan Y."/>
            <person name="Li X."/>
            <person name="Huang L."/>
            <person name="Hu Y."/>
            <person name="Liang C."/>
            <person name="Hu X."/>
            <person name="Xu J."/>
            <person name="Yu X."/>
        </authorList>
    </citation>
    <scope>NUCLEOTIDE SEQUENCE [LARGE SCALE GENOMIC DNA]</scope>
    <source>
        <strain evidence="7">Henan</strain>
    </source>
</reference>
<evidence type="ECO:0000256" key="5">
    <source>
        <dbReference type="SAM" id="MobiDB-lite"/>
    </source>
</evidence>
<dbReference type="Gene3D" id="1.25.40.10">
    <property type="entry name" value="Tetratricopeptide repeat domain"/>
    <property type="match status" value="1"/>
</dbReference>
<dbReference type="GO" id="GO:0045048">
    <property type="term" value="P:protein insertion into ER membrane"/>
    <property type="evidence" value="ECO:0007669"/>
    <property type="project" value="InterPro"/>
</dbReference>
<dbReference type="Pfam" id="PF04190">
    <property type="entry name" value="GET4"/>
    <property type="match status" value="1"/>
</dbReference>
<keyword evidence="6" id="KW-0812">Transmembrane</keyword>
<feature type="compositionally biased region" description="Polar residues" evidence="5">
    <location>
        <begin position="540"/>
        <end position="552"/>
    </location>
</feature>
<dbReference type="GO" id="GO:0071818">
    <property type="term" value="C:BAT3 complex"/>
    <property type="evidence" value="ECO:0007669"/>
    <property type="project" value="TreeGrafter"/>
</dbReference>
<comment type="subcellular location">
    <subcellularLocation>
        <location evidence="1">Cytoplasm</location>
        <location evidence="1">Cytosol</location>
    </subcellularLocation>
</comment>
<sequence>MGEKQIGAQHGIDRPEGLLALVICGDIGILGAFIGVRKTRTPRLAIEKLVDPEVKRNYQNQLVECLPDGTVSDINGHWEKISKALLKVGTSVCGTTQPTSFKHWISDRTVSLLETRRQIPPGRHHNSTRRIIRRQVKLSVRADREAWWTRKAQEMEDAKNAGNVRRLFHLIRSTGPRKPLVSETIRDQNGSLICNKAERLDRWAQYFEQQFSWPPATSNQETWPSTESWTMTAVGCKLTKLQQRLQSAIEERRFYEAHQIYKTVYFRCITRRNYVEALKYLYSGADFLLTNKQWESGIELASMILEVYTKSKMELTEVHLNQMCDLLRKMNPSEDRSNFIQKATGLLNNHKSLLCGFNEQLARIFWQEGSFTEARFRIMLSFNGHAVGSFLIALHQRYGLRSEIDLFITQAVLQFLCMRQAPAAVLTFYTYTRGHPRLEPGPPFTRFPLLNFVWFLMLAIERKCTVSVFSLLCEKYSPQIRRDSTYLAYLDKIGQLYFGIKPASSGGMNNLFSNLLKMLSGADEGDIDSSSDGPDPIPSTSNELDGPSSTIDNMCVDDVE</sequence>
<feature type="transmembrane region" description="Helical" evidence="6">
    <location>
        <begin position="18"/>
        <end position="36"/>
    </location>
</feature>
<protein>
    <submittedName>
        <fullName evidence="7">Golgi to ER traffic protein 4 homolog</fullName>
    </submittedName>
</protein>
<evidence type="ECO:0000256" key="6">
    <source>
        <dbReference type="SAM" id="Phobius"/>
    </source>
</evidence>
<keyword evidence="3" id="KW-0813">Transport</keyword>
<keyword evidence="8" id="KW-1185">Reference proteome</keyword>
<dbReference type="AlphaFoldDB" id="G7YWI6"/>
<evidence type="ECO:0000256" key="3">
    <source>
        <dbReference type="ARBA" id="ARBA00022448"/>
    </source>
</evidence>
<dbReference type="InterPro" id="IPR011990">
    <property type="entry name" value="TPR-like_helical_dom_sf"/>
</dbReference>
<organism evidence="7 8">
    <name type="scientific">Clonorchis sinensis</name>
    <name type="common">Chinese liver fluke</name>
    <dbReference type="NCBI Taxonomy" id="79923"/>
    <lineage>
        <taxon>Eukaryota</taxon>
        <taxon>Metazoa</taxon>
        <taxon>Spiralia</taxon>
        <taxon>Lophotrochozoa</taxon>
        <taxon>Platyhelminthes</taxon>
        <taxon>Trematoda</taxon>
        <taxon>Digenea</taxon>
        <taxon>Opisthorchiida</taxon>
        <taxon>Opisthorchiata</taxon>
        <taxon>Opisthorchiidae</taxon>
        <taxon>Clonorchis</taxon>
    </lineage>
</organism>
<proteinExistence type="inferred from homology"/>
<evidence type="ECO:0000313" key="7">
    <source>
        <dbReference type="EMBL" id="GAA57316.1"/>
    </source>
</evidence>
<dbReference type="Proteomes" id="UP000008909">
    <property type="component" value="Unassembled WGS sequence"/>
</dbReference>
<gene>
    <name evidence="7" type="ORF">CLF_112521</name>
</gene>
<evidence type="ECO:0000256" key="1">
    <source>
        <dbReference type="ARBA" id="ARBA00004514"/>
    </source>
</evidence>
<evidence type="ECO:0000256" key="2">
    <source>
        <dbReference type="ARBA" id="ARBA00005351"/>
    </source>
</evidence>